<evidence type="ECO:0000313" key="2">
    <source>
        <dbReference type="EMBL" id="CAA9398179.1"/>
    </source>
</evidence>
<reference evidence="2" key="1">
    <citation type="submission" date="2020-02" db="EMBL/GenBank/DDBJ databases">
        <authorList>
            <person name="Meier V. D."/>
        </authorList>
    </citation>
    <scope>NUCLEOTIDE SEQUENCE</scope>
    <source>
        <strain evidence="2">AVDCRST_MAG93</strain>
    </source>
</reference>
<dbReference type="InterPro" id="IPR000182">
    <property type="entry name" value="GNAT_dom"/>
</dbReference>
<dbReference type="PANTHER" id="PTHR43072">
    <property type="entry name" value="N-ACETYLTRANSFERASE"/>
    <property type="match status" value="1"/>
</dbReference>
<feature type="domain" description="N-acetyltransferase" evidence="1">
    <location>
        <begin position="1"/>
        <end position="115"/>
    </location>
</feature>
<accession>A0A6J4NVP4</accession>
<dbReference type="AlphaFoldDB" id="A0A6J4NVP4"/>
<feature type="non-terminal residue" evidence="2">
    <location>
        <position position="1"/>
    </location>
</feature>
<sequence length="135" mass="14854">ANPSDGNYALVACVDAEIVGSLGLHTVERPRRRHVADLGMAVRDDWQGKGVGTALMGAAIDLADNWLNIERIELTVYTDNHPAIALYKRFGFEIEGTHFRYAFREGQYVDAHTMARLRPVRGGNDLTSSSTLPPS</sequence>
<dbReference type="SUPFAM" id="SSF55729">
    <property type="entry name" value="Acyl-CoA N-acyltransferases (Nat)"/>
    <property type="match status" value="1"/>
</dbReference>
<gene>
    <name evidence="2" type="ORF">AVDCRST_MAG93-10085</name>
</gene>
<dbReference type="PROSITE" id="PS51186">
    <property type="entry name" value="GNAT"/>
    <property type="match status" value="1"/>
</dbReference>
<evidence type="ECO:0000259" key="1">
    <source>
        <dbReference type="PROSITE" id="PS51186"/>
    </source>
</evidence>
<dbReference type="InterPro" id="IPR016181">
    <property type="entry name" value="Acyl_CoA_acyltransferase"/>
</dbReference>
<protein>
    <recommendedName>
        <fullName evidence="1">N-acetyltransferase domain-containing protein</fullName>
    </recommendedName>
</protein>
<dbReference type="EMBL" id="CADCTR010003385">
    <property type="protein sequence ID" value="CAA9398179.1"/>
    <property type="molecule type" value="Genomic_DNA"/>
</dbReference>
<name>A0A6J4NVP4_9CHLR</name>
<dbReference type="CDD" id="cd04301">
    <property type="entry name" value="NAT_SF"/>
    <property type="match status" value="1"/>
</dbReference>
<organism evidence="2">
    <name type="scientific">uncultured Chloroflexia bacterium</name>
    <dbReference type="NCBI Taxonomy" id="1672391"/>
    <lineage>
        <taxon>Bacteria</taxon>
        <taxon>Bacillati</taxon>
        <taxon>Chloroflexota</taxon>
        <taxon>Chloroflexia</taxon>
        <taxon>environmental samples</taxon>
    </lineage>
</organism>
<proteinExistence type="predicted"/>
<dbReference type="Pfam" id="PF00583">
    <property type="entry name" value="Acetyltransf_1"/>
    <property type="match status" value="1"/>
</dbReference>
<dbReference type="Gene3D" id="3.40.630.30">
    <property type="match status" value="1"/>
</dbReference>
<dbReference type="GO" id="GO:0016747">
    <property type="term" value="F:acyltransferase activity, transferring groups other than amino-acyl groups"/>
    <property type="evidence" value="ECO:0007669"/>
    <property type="project" value="InterPro"/>
</dbReference>